<dbReference type="Proteomes" id="UP001266305">
    <property type="component" value="Unassembled WGS sequence"/>
</dbReference>
<evidence type="ECO:0000313" key="2">
    <source>
        <dbReference type="Proteomes" id="UP001266305"/>
    </source>
</evidence>
<protein>
    <submittedName>
        <fullName evidence="1">Uncharacterized protein</fullName>
    </submittedName>
</protein>
<accession>A0ABQ9U4R4</accession>
<organism evidence="1 2">
    <name type="scientific">Saguinus oedipus</name>
    <name type="common">Cotton-top tamarin</name>
    <name type="synonym">Oedipomidas oedipus</name>
    <dbReference type="NCBI Taxonomy" id="9490"/>
    <lineage>
        <taxon>Eukaryota</taxon>
        <taxon>Metazoa</taxon>
        <taxon>Chordata</taxon>
        <taxon>Craniata</taxon>
        <taxon>Vertebrata</taxon>
        <taxon>Euteleostomi</taxon>
        <taxon>Mammalia</taxon>
        <taxon>Eutheria</taxon>
        <taxon>Euarchontoglires</taxon>
        <taxon>Primates</taxon>
        <taxon>Haplorrhini</taxon>
        <taxon>Platyrrhini</taxon>
        <taxon>Cebidae</taxon>
        <taxon>Callitrichinae</taxon>
        <taxon>Saguinus</taxon>
    </lineage>
</organism>
<evidence type="ECO:0000313" key="1">
    <source>
        <dbReference type="EMBL" id="KAK2091643.1"/>
    </source>
</evidence>
<gene>
    <name evidence="1" type="ORF">P7K49_030927</name>
</gene>
<proteinExistence type="predicted"/>
<dbReference type="EMBL" id="JASSZA010000016">
    <property type="protein sequence ID" value="KAK2091643.1"/>
    <property type="molecule type" value="Genomic_DNA"/>
</dbReference>
<sequence length="153" mass="16172">MGVAGGEESREGKLDSSDTWLSIGISCLPLRGGRRVEERSSPPGGSSLICGLCQEALLPGLPSEKARGLWDSAVASSSCLPKSPFKLCPVGSGQATERMGLMEEVNVLRAKLVLNPGRVYSEKKTSAEAPSPGNASFRPSYKQLAPWLQNSLV</sequence>
<reference evidence="1 2" key="1">
    <citation type="submission" date="2023-05" db="EMBL/GenBank/DDBJ databases">
        <title>B98-5 Cell Line De Novo Hybrid Assembly: An Optical Mapping Approach.</title>
        <authorList>
            <person name="Kananen K."/>
            <person name="Auerbach J.A."/>
            <person name="Kautto E."/>
            <person name="Blachly J.S."/>
        </authorList>
    </citation>
    <scope>NUCLEOTIDE SEQUENCE [LARGE SCALE GENOMIC DNA]</scope>
    <source>
        <strain evidence="1">B95-8</strain>
        <tissue evidence="1">Cell line</tissue>
    </source>
</reference>
<name>A0ABQ9U4R4_SAGOE</name>
<keyword evidence="2" id="KW-1185">Reference proteome</keyword>
<comment type="caution">
    <text evidence="1">The sequence shown here is derived from an EMBL/GenBank/DDBJ whole genome shotgun (WGS) entry which is preliminary data.</text>
</comment>